<dbReference type="SUPFAM" id="SSF48498">
    <property type="entry name" value="Tetracyclin repressor-like, C-terminal domain"/>
    <property type="match status" value="1"/>
</dbReference>
<evidence type="ECO:0000256" key="4">
    <source>
        <dbReference type="PROSITE-ProRule" id="PRU00335"/>
    </source>
</evidence>
<sequence length="236" mass="25514">MTSRRPSRTAKAQGQRAVSPGRPPKTEVAGRLQHILRVASAEFVNRGYADASVSRIAADAGVSKKTIYARYPNKDALLMAVAGELATSVYDVVMTAMGGAADGEPEEVLTAFGTAIATNWATPETIGVYRLFVAEAVRFPQLGSMYREIMARFRSALADYLREQCDAGTLHIVDVDAASHQFGMLAYGDIRERRLLGETVTEDDIVETVRQTVDVFLRGYSTTDPAGVHVGPSIAE</sequence>
<dbReference type="InterPro" id="IPR009057">
    <property type="entry name" value="Homeodomain-like_sf"/>
</dbReference>
<dbReference type="EMBL" id="RJSF01000047">
    <property type="protein sequence ID" value="RNM11765.1"/>
    <property type="molecule type" value="Genomic_DNA"/>
</dbReference>
<dbReference type="GO" id="GO:0045892">
    <property type="term" value="P:negative regulation of DNA-templated transcription"/>
    <property type="evidence" value="ECO:0007669"/>
    <property type="project" value="UniProtKB-ARBA"/>
</dbReference>
<reference evidence="7 8" key="1">
    <citation type="submission" date="2018-11" db="EMBL/GenBank/DDBJ databases">
        <authorList>
            <person name="Li F."/>
        </authorList>
    </citation>
    <scope>NUCLEOTIDE SEQUENCE [LARGE SCALE GENOMIC DNA]</scope>
    <source>
        <strain evidence="7 8">Gsoil 818</strain>
    </source>
</reference>
<dbReference type="PROSITE" id="PS50977">
    <property type="entry name" value="HTH_TETR_2"/>
    <property type="match status" value="1"/>
</dbReference>
<accession>A0A3N0GH29</accession>
<dbReference type="GO" id="GO:0000976">
    <property type="term" value="F:transcription cis-regulatory region binding"/>
    <property type="evidence" value="ECO:0007669"/>
    <property type="project" value="TreeGrafter"/>
</dbReference>
<evidence type="ECO:0000256" key="3">
    <source>
        <dbReference type="ARBA" id="ARBA00023163"/>
    </source>
</evidence>
<proteinExistence type="predicted"/>
<feature type="region of interest" description="Disordered" evidence="5">
    <location>
        <begin position="1"/>
        <end position="26"/>
    </location>
</feature>
<evidence type="ECO:0000259" key="6">
    <source>
        <dbReference type="PROSITE" id="PS50977"/>
    </source>
</evidence>
<dbReference type="Gene3D" id="1.10.357.10">
    <property type="entry name" value="Tetracycline Repressor, domain 2"/>
    <property type="match status" value="1"/>
</dbReference>
<evidence type="ECO:0000313" key="7">
    <source>
        <dbReference type="EMBL" id="RNM11765.1"/>
    </source>
</evidence>
<dbReference type="PRINTS" id="PR00455">
    <property type="entry name" value="HTHTETR"/>
</dbReference>
<dbReference type="Pfam" id="PF00440">
    <property type="entry name" value="TetR_N"/>
    <property type="match status" value="1"/>
</dbReference>
<dbReference type="InterPro" id="IPR050109">
    <property type="entry name" value="HTH-type_TetR-like_transc_reg"/>
</dbReference>
<dbReference type="GO" id="GO:0003700">
    <property type="term" value="F:DNA-binding transcription factor activity"/>
    <property type="evidence" value="ECO:0007669"/>
    <property type="project" value="TreeGrafter"/>
</dbReference>
<protein>
    <submittedName>
        <fullName evidence="7">TetR/AcrR family transcriptional regulator</fullName>
    </submittedName>
</protein>
<organism evidence="7 8">
    <name type="scientific">Nocardioides pocheonensis</name>
    <dbReference type="NCBI Taxonomy" id="661485"/>
    <lineage>
        <taxon>Bacteria</taxon>
        <taxon>Bacillati</taxon>
        <taxon>Actinomycetota</taxon>
        <taxon>Actinomycetes</taxon>
        <taxon>Propionibacteriales</taxon>
        <taxon>Nocardioidaceae</taxon>
        <taxon>Nocardioides</taxon>
    </lineage>
</organism>
<dbReference type="PANTHER" id="PTHR30055">
    <property type="entry name" value="HTH-TYPE TRANSCRIPTIONAL REGULATOR RUTR"/>
    <property type="match status" value="1"/>
</dbReference>
<keyword evidence="2 4" id="KW-0238">DNA-binding</keyword>
<feature type="domain" description="HTH tetR-type" evidence="6">
    <location>
        <begin position="29"/>
        <end position="89"/>
    </location>
</feature>
<keyword evidence="3" id="KW-0804">Transcription</keyword>
<evidence type="ECO:0000256" key="5">
    <source>
        <dbReference type="SAM" id="MobiDB-lite"/>
    </source>
</evidence>
<dbReference type="InterPro" id="IPR001647">
    <property type="entry name" value="HTH_TetR"/>
</dbReference>
<dbReference type="FunFam" id="1.10.10.60:FF:000141">
    <property type="entry name" value="TetR family transcriptional regulator"/>
    <property type="match status" value="1"/>
</dbReference>
<dbReference type="AlphaFoldDB" id="A0A3N0GH29"/>
<keyword evidence="8" id="KW-1185">Reference proteome</keyword>
<evidence type="ECO:0000256" key="2">
    <source>
        <dbReference type="ARBA" id="ARBA00023125"/>
    </source>
</evidence>
<keyword evidence="1" id="KW-0805">Transcription regulation</keyword>
<feature type="DNA-binding region" description="H-T-H motif" evidence="4">
    <location>
        <begin position="52"/>
        <end position="71"/>
    </location>
</feature>
<dbReference type="OrthoDB" id="7186128at2"/>
<dbReference type="Pfam" id="PF14246">
    <property type="entry name" value="TetR_C_7"/>
    <property type="match status" value="1"/>
</dbReference>
<dbReference type="SUPFAM" id="SSF46689">
    <property type="entry name" value="Homeodomain-like"/>
    <property type="match status" value="1"/>
</dbReference>
<dbReference type="InterPro" id="IPR036271">
    <property type="entry name" value="Tet_transcr_reg_TetR-rel_C_sf"/>
</dbReference>
<dbReference type="Proteomes" id="UP000279994">
    <property type="component" value="Unassembled WGS sequence"/>
</dbReference>
<dbReference type="Gene3D" id="1.10.10.60">
    <property type="entry name" value="Homeodomain-like"/>
    <property type="match status" value="1"/>
</dbReference>
<comment type="caution">
    <text evidence="7">The sequence shown here is derived from an EMBL/GenBank/DDBJ whole genome shotgun (WGS) entry which is preliminary data.</text>
</comment>
<evidence type="ECO:0000313" key="8">
    <source>
        <dbReference type="Proteomes" id="UP000279994"/>
    </source>
</evidence>
<evidence type="ECO:0000256" key="1">
    <source>
        <dbReference type="ARBA" id="ARBA00023015"/>
    </source>
</evidence>
<name>A0A3N0GH29_9ACTN</name>
<dbReference type="PANTHER" id="PTHR30055:SF234">
    <property type="entry name" value="HTH-TYPE TRANSCRIPTIONAL REGULATOR BETI"/>
    <property type="match status" value="1"/>
</dbReference>
<dbReference type="InterPro" id="IPR039536">
    <property type="entry name" value="TetR_C_Proteobacteria"/>
</dbReference>
<gene>
    <name evidence="7" type="ORF">EFL26_21665</name>
</gene>